<dbReference type="GO" id="GO:0015293">
    <property type="term" value="F:symporter activity"/>
    <property type="evidence" value="ECO:0007669"/>
    <property type="project" value="UniProtKB-KW"/>
</dbReference>
<dbReference type="AlphaFoldDB" id="A0A0H3J5I7"/>
<dbReference type="GeneID" id="93073259"/>
<dbReference type="PRINTS" id="PR00173">
    <property type="entry name" value="EDTRNSPORT"/>
</dbReference>
<dbReference type="FunFam" id="1.10.3860.10:FF:000001">
    <property type="entry name" value="C4-dicarboxylate transport protein"/>
    <property type="match status" value="1"/>
</dbReference>
<dbReference type="PANTHER" id="PTHR42865:SF7">
    <property type="entry name" value="PROTON_GLUTAMATE-ASPARTATE SYMPORTER"/>
    <property type="match status" value="1"/>
</dbReference>
<dbReference type="GO" id="GO:0005886">
    <property type="term" value="C:plasma membrane"/>
    <property type="evidence" value="ECO:0007669"/>
    <property type="project" value="UniProtKB-SubCell"/>
</dbReference>
<evidence type="ECO:0000256" key="1">
    <source>
        <dbReference type="ARBA" id="ARBA00004651"/>
    </source>
</evidence>
<reference evidence="9 12" key="1">
    <citation type="journal article" date="2015" name="Genome Announc.">
        <title>Complete Genome Sequence of the Nitrogen-Fixing and Solvent-Producing Clostridium pasteurianum DSM 525.</title>
        <authorList>
            <person name="Poehlein A."/>
            <person name="Grosse-Honebrink A."/>
            <person name="Zhang Y."/>
            <person name="Minton N.P."/>
            <person name="Daniel R."/>
        </authorList>
    </citation>
    <scope>NUCLEOTIDE SEQUENCE [LARGE SCALE GENOMIC DNA]</scope>
    <source>
        <strain evidence="9">DSM 525</strain>
        <strain evidence="12">DSM 525 / ATCC 6013</strain>
    </source>
</reference>
<keyword evidence="2" id="KW-0813">Transport</keyword>
<dbReference type="KEGG" id="cpae:CPAST_c10630"/>
<feature type="transmembrane region" description="Helical" evidence="8">
    <location>
        <begin position="152"/>
        <end position="169"/>
    </location>
</feature>
<feature type="transmembrane region" description="Helical" evidence="8">
    <location>
        <begin position="232"/>
        <end position="252"/>
    </location>
</feature>
<protein>
    <submittedName>
        <fullName evidence="9">Proton/sodium-glutamate symport protein</fullName>
    </submittedName>
    <submittedName>
        <fullName evidence="10">Sodium:dicarboxylate symporter</fullName>
    </submittedName>
</protein>
<dbReference type="PANTHER" id="PTHR42865">
    <property type="entry name" value="PROTON/GLUTAMATE-ASPARTATE SYMPORTER"/>
    <property type="match status" value="1"/>
</dbReference>
<keyword evidence="12" id="KW-1185">Reference proteome</keyword>
<accession>A0A0H3J5I7</accession>
<keyword evidence="4 8" id="KW-0812">Transmembrane</keyword>
<dbReference type="InterPro" id="IPR001991">
    <property type="entry name" value="Na-dicarboxylate_symporter"/>
</dbReference>
<dbReference type="EMBL" id="JPGY02000001">
    <property type="protein sequence ID" value="KRU12841.1"/>
    <property type="molecule type" value="Genomic_DNA"/>
</dbReference>
<keyword evidence="5" id="KW-0769">Symport</keyword>
<dbReference type="Proteomes" id="UP000030905">
    <property type="component" value="Chromosome"/>
</dbReference>
<keyword evidence="7 8" id="KW-0472">Membrane</keyword>
<organism evidence="9 12">
    <name type="scientific">Clostridium pasteurianum DSM 525 = ATCC 6013</name>
    <dbReference type="NCBI Taxonomy" id="1262449"/>
    <lineage>
        <taxon>Bacteria</taxon>
        <taxon>Bacillati</taxon>
        <taxon>Bacillota</taxon>
        <taxon>Clostridia</taxon>
        <taxon>Eubacteriales</taxon>
        <taxon>Clostridiaceae</taxon>
        <taxon>Clostridium</taxon>
    </lineage>
</organism>
<feature type="transmembrane region" description="Helical" evidence="8">
    <location>
        <begin position="79"/>
        <end position="101"/>
    </location>
</feature>
<evidence type="ECO:0000256" key="2">
    <source>
        <dbReference type="ARBA" id="ARBA00022448"/>
    </source>
</evidence>
<evidence type="ECO:0000256" key="5">
    <source>
        <dbReference type="ARBA" id="ARBA00022847"/>
    </source>
</evidence>
<reference evidence="10" key="2">
    <citation type="submission" date="2015-10" db="EMBL/GenBank/DDBJ databases">
        <title>Improved Draft Genome Sequence of Clostridium pasteurianum Strain ATCC 6013 (DSM 525) Using a Hybrid Next-Generation Sequencing Approach.</title>
        <authorList>
            <person name="Pyne M.E."/>
            <person name="Utturkar S.M."/>
            <person name="Brown S.D."/>
            <person name="Moo-Young M."/>
            <person name="Chung D.A."/>
            <person name="Chou P.C."/>
        </authorList>
    </citation>
    <scope>NUCLEOTIDE SEQUENCE</scope>
    <source>
        <strain evidence="10">ATCC 6013</strain>
    </source>
</reference>
<evidence type="ECO:0000256" key="8">
    <source>
        <dbReference type="SAM" id="Phobius"/>
    </source>
</evidence>
<keyword evidence="6 8" id="KW-1133">Transmembrane helix</keyword>
<dbReference type="InterPro" id="IPR018107">
    <property type="entry name" value="Na-dicarboxylate_symporter_CS"/>
</dbReference>
<feature type="transmembrane region" description="Helical" evidence="8">
    <location>
        <begin position="202"/>
        <end position="226"/>
    </location>
</feature>
<name>A0A0H3J5I7_CLOPA</name>
<dbReference type="GO" id="GO:0006835">
    <property type="term" value="P:dicarboxylic acid transport"/>
    <property type="evidence" value="ECO:0007669"/>
    <property type="project" value="TreeGrafter"/>
</dbReference>
<evidence type="ECO:0000256" key="7">
    <source>
        <dbReference type="ARBA" id="ARBA00023136"/>
    </source>
</evidence>
<evidence type="ECO:0000313" key="11">
    <source>
        <dbReference type="Proteomes" id="UP000028042"/>
    </source>
</evidence>
<evidence type="ECO:0000313" key="12">
    <source>
        <dbReference type="Proteomes" id="UP000030905"/>
    </source>
</evidence>
<sequence length="425" mass="45402">MKKLKFSLAVQILIGLVLGIAVGAIFYGNPRVETYLQPIGTIFLNLIKMIVIPIVFSSLVVGVAGVGDIKKLGRLGGKTIIYFELITTIAIILGVMVANIFHPGSGVNIHELSKVSIKSYVNTAQTTHHSIADTFVNIVPSNFFEALSTGNLLPIIFFSVMFGLGVAAIGEKGKPVLNLCQGISDAMFWVTNQVMKTAPFGVFALIGVTISKFGLASLIPLVKLVITTYGTMIFFILVVLGIVAKIAGTSIFKMIRILKDEIILAYTTASSEAVLPKIMDKMEKFGCSKAISAFVIPTGYSFNLDGSTLYQSITALFIAQIYGIHMSLPQQINLIIVLLIASKGMAGVPGASFVVLLATLGSAGIPIEGVAFIAGIDRILDMARTVVNVLGNSLAAVAISKWEGKYNSIKGQEYFESINRAKKIA</sequence>
<dbReference type="eggNOG" id="COG1301">
    <property type="taxonomic scope" value="Bacteria"/>
</dbReference>
<evidence type="ECO:0000256" key="4">
    <source>
        <dbReference type="ARBA" id="ARBA00022692"/>
    </source>
</evidence>
<feature type="transmembrane region" description="Helical" evidence="8">
    <location>
        <begin position="47"/>
        <end position="67"/>
    </location>
</feature>
<comment type="subcellular location">
    <subcellularLocation>
        <location evidence="1">Cell membrane</location>
        <topology evidence="1">Multi-pass membrane protein</topology>
    </subcellularLocation>
</comment>
<dbReference type="RefSeq" id="WP_003444595.1">
    <property type="nucleotide sequence ID" value="NZ_ANZB01000005.1"/>
</dbReference>
<dbReference type="KEGG" id="cpat:CLPA_c10630"/>
<dbReference type="Proteomes" id="UP000028042">
    <property type="component" value="Unassembled WGS sequence"/>
</dbReference>
<evidence type="ECO:0000256" key="3">
    <source>
        <dbReference type="ARBA" id="ARBA00022475"/>
    </source>
</evidence>
<keyword evidence="3" id="KW-1003">Cell membrane</keyword>
<dbReference type="SUPFAM" id="SSF118215">
    <property type="entry name" value="Proton glutamate symport protein"/>
    <property type="match status" value="1"/>
</dbReference>
<reference evidence="10 11" key="3">
    <citation type="journal article" name="Genome Announc.">
        <title>Improved Draft Genome Sequence of Clostridium pasteurianum Strain ATCC 6013 (DSM 525) Using a Hybrid Next-Generation Sequencing Approach.</title>
        <authorList>
            <person name="Pyne M.E."/>
            <person name="Utturkar S."/>
            <person name="Brown S.D."/>
            <person name="Moo-Young M."/>
            <person name="Chung D.A."/>
            <person name="Chou C.P."/>
        </authorList>
    </citation>
    <scope>NUCLEOTIDE SEQUENCE [LARGE SCALE GENOMIC DNA]</scope>
    <source>
        <strain evidence="10 11">ATCC 6013</strain>
    </source>
</reference>
<dbReference type="Gene3D" id="1.10.3860.10">
    <property type="entry name" value="Sodium:dicarboxylate symporter"/>
    <property type="match status" value="1"/>
</dbReference>
<evidence type="ECO:0000313" key="10">
    <source>
        <dbReference type="EMBL" id="KRU12841.1"/>
    </source>
</evidence>
<feature type="transmembrane region" description="Helical" evidence="8">
    <location>
        <begin position="354"/>
        <end position="376"/>
    </location>
</feature>
<gene>
    <name evidence="9" type="primary">gltT</name>
    <name evidence="9" type="ORF">CLPA_c10630</name>
    <name evidence="10" type="ORF">CP6013_02089</name>
</gene>
<proteinExistence type="predicted"/>
<dbReference type="InterPro" id="IPR036458">
    <property type="entry name" value="Na:dicarbo_symporter_sf"/>
</dbReference>
<dbReference type="PROSITE" id="PS00714">
    <property type="entry name" value="NA_DICARBOXYL_SYMP_2"/>
    <property type="match status" value="1"/>
</dbReference>
<evidence type="ECO:0000256" key="6">
    <source>
        <dbReference type="ARBA" id="ARBA00022989"/>
    </source>
</evidence>
<dbReference type="PATRIC" id="fig|1262449.3.peg.1904"/>
<evidence type="ECO:0000313" key="9">
    <source>
        <dbReference type="EMBL" id="AJA51151.1"/>
    </source>
</evidence>
<dbReference type="EMBL" id="CP009268">
    <property type="protein sequence ID" value="AJA51151.1"/>
    <property type="molecule type" value="Genomic_DNA"/>
</dbReference>
<dbReference type="Pfam" id="PF00375">
    <property type="entry name" value="SDF"/>
    <property type="match status" value="1"/>
</dbReference>